<keyword evidence="9" id="KW-0812">Transmembrane</keyword>
<name>A0ABW6W7F1_9ACTN</name>
<dbReference type="SUPFAM" id="SSF55874">
    <property type="entry name" value="ATPase domain of HSP90 chaperone/DNA topoisomerase II/histidine kinase"/>
    <property type="match status" value="1"/>
</dbReference>
<evidence type="ECO:0000256" key="7">
    <source>
        <dbReference type="ARBA" id="ARBA00022840"/>
    </source>
</evidence>
<dbReference type="Pfam" id="PF13796">
    <property type="entry name" value="Sensor"/>
    <property type="match status" value="1"/>
</dbReference>
<dbReference type="InterPro" id="IPR025828">
    <property type="entry name" value="Put_sensor_dom"/>
</dbReference>
<feature type="domain" description="Signal transduction histidine kinase subgroup 3 dimerisation and phosphoacceptor" evidence="10">
    <location>
        <begin position="226"/>
        <end position="293"/>
    </location>
</feature>
<evidence type="ECO:0000259" key="11">
    <source>
        <dbReference type="Pfam" id="PF13796"/>
    </source>
</evidence>
<evidence type="ECO:0000313" key="13">
    <source>
        <dbReference type="Proteomes" id="UP001602245"/>
    </source>
</evidence>
<evidence type="ECO:0000256" key="5">
    <source>
        <dbReference type="ARBA" id="ARBA00022741"/>
    </source>
</evidence>
<dbReference type="Gene3D" id="3.30.565.10">
    <property type="entry name" value="Histidine kinase-like ATPase, C-terminal domain"/>
    <property type="match status" value="1"/>
</dbReference>
<dbReference type="EMBL" id="JBIAZU010000001">
    <property type="protein sequence ID" value="MFF5289250.1"/>
    <property type="molecule type" value="Genomic_DNA"/>
</dbReference>
<evidence type="ECO:0000256" key="2">
    <source>
        <dbReference type="ARBA" id="ARBA00012438"/>
    </source>
</evidence>
<evidence type="ECO:0000256" key="3">
    <source>
        <dbReference type="ARBA" id="ARBA00022553"/>
    </source>
</evidence>
<keyword evidence="7" id="KW-0067">ATP-binding</keyword>
<keyword evidence="9" id="KW-0472">Membrane</keyword>
<evidence type="ECO:0000256" key="1">
    <source>
        <dbReference type="ARBA" id="ARBA00000085"/>
    </source>
</evidence>
<accession>A0ABW6W7F1</accession>
<comment type="caution">
    <text evidence="12">The sequence shown here is derived from an EMBL/GenBank/DDBJ whole genome shotgun (WGS) entry which is preliminary data.</text>
</comment>
<gene>
    <name evidence="12" type="ORF">ACFY35_07420</name>
</gene>
<dbReference type="Pfam" id="PF07730">
    <property type="entry name" value="HisKA_3"/>
    <property type="match status" value="1"/>
</dbReference>
<dbReference type="InterPro" id="IPR011712">
    <property type="entry name" value="Sig_transdc_His_kin_sub3_dim/P"/>
</dbReference>
<sequence length="419" mass="44740">MRFGHRMRAGLSAIADSVFVTGLALLNVPVLAVWLAGLVLCPVPVLGTDVLTVAARVVRWRANLERTLSTRAGVPIRRPYHPAPDSHELGTRRWLRWIITDSATWRDMAWLLPGAFVAASLGLLVLALAAYGLVGVVLLPLWLFLGGAWFGYGLFWPTANLGEAWLALPQGAVLLLVALAVGPLLRTTCFRFERLFLAPTAAAELRLRVAHLTVSRSDAIDVQAAELRRIERDLHDGAQARMVSVGMTIGLAERLVRRDPSAALKLLAEARASSAIALVELRDLVRGIHPPVLAERGLEGAVRALAMTLPVRTAVVSHLPGRPDTPVESAVYFAVAEALANMGRHSKAGSASVTLRYVDGLLIAEVGDDGVGGADAARGTGLHGIERRLGAFDGTMTISSPRGGPTVVKMELPCPLSSR</sequence>
<keyword evidence="3" id="KW-0597">Phosphoprotein</keyword>
<evidence type="ECO:0000256" key="6">
    <source>
        <dbReference type="ARBA" id="ARBA00022777"/>
    </source>
</evidence>
<dbReference type="CDD" id="cd16917">
    <property type="entry name" value="HATPase_UhpB-NarQ-NarX-like"/>
    <property type="match status" value="1"/>
</dbReference>
<dbReference type="RefSeq" id="WP_026205260.1">
    <property type="nucleotide sequence ID" value="NZ_JBIAZU010000001.1"/>
</dbReference>
<dbReference type="InterPro" id="IPR036890">
    <property type="entry name" value="HATPase_C_sf"/>
</dbReference>
<feature type="domain" description="Putative sensor" evidence="11">
    <location>
        <begin position="19"/>
        <end position="185"/>
    </location>
</feature>
<evidence type="ECO:0000313" key="12">
    <source>
        <dbReference type="EMBL" id="MFF5289250.1"/>
    </source>
</evidence>
<keyword evidence="5" id="KW-0547">Nucleotide-binding</keyword>
<comment type="catalytic activity">
    <reaction evidence="1">
        <text>ATP + protein L-histidine = ADP + protein N-phospho-L-histidine.</text>
        <dbReference type="EC" id="2.7.13.3"/>
    </reaction>
</comment>
<proteinExistence type="predicted"/>
<dbReference type="Gene3D" id="1.20.5.1930">
    <property type="match status" value="1"/>
</dbReference>
<evidence type="ECO:0000256" key="9">
    <source>
        <dbReference type="SAM" id="Phobius"/>
    </source>
</evidence>
<evidence type="ECO:0000259" key="10">
    <source>
        <dbReference type="Pfam" id="PF07730"/>
    </source>
</evidence>
<dbReference type="InterPro" id="IPR050482">
    <property type="entry name" value="Sensor_HK_TwoCompSys"/>
</dbReference>
<reference evidence="12 13" key="1">
    <citation type="submission" date="2024-10" db="EMBL/GenBank/DDBJ databases">
        <title>The Natural Products Discovery Center: Release of the First 8490 Sequenced Strains for Exploring Actinobacteria Biosynthetic Diversity.</title>
        <authorList>
            <person name="Kalkreuter E."/>
            <person name="Kautsar S.A."/>
            <person name="Yang D."/>
            <person name="Bader C.D."/>
            <person name="Teijaro C.N."/>
            <person name="Fluegel L."/>
            <person name="Davis C.M."/>
            <person name="Simpson J.R."/>
            <person name="Lauterbach L."/>
            <person name="Steele A.D."/>
            <person name="Gui C."/>
            <person name="Meng S."/>
            <person name="Li G."/>
            <person name="Viehrig K."/>
            <person name="Ye F."/>
            <person name="Su P."/>
            <person name="Kiefer A.F."/>
            <person name="Nichols A."/>
            <person name="Cepeda A.J."/>
            <person name="Yan W."/>
            <person name="Fan B."/>
            <person name="Jiang Y."/>
            <person name="Adhikari A."/>
            <person name="Zheng C.-J."/>
            <person name="Schuster L."/>
            <person name="Cowan T.M."/>
            <person name="Smanski M.J."/>
            <person name="Chevrette M.G."/>
            <person name="De Carvalho L.P.S."/>
            <person name="Shen B."/>
        </authorList>
    </citation>
    <scope>NUCLEOTIDE SEQUENCE [LARGE SCALE GENOMIC DNA]</scope>
    <source>
        <strain evidence="12 13">NPDC000087</strain>
    </source>
</reference>
<dbReference type="EC" id="2.7.13.3" evidence="2"/>
<keyword evidence="4" id="KW-0808">Transferase</keyword>
<dbReference type="PANTHER" id="PTHR24421">
    <property type="entry name" value="NITRATE/NITRITE SENSOR PROTEIN NARX-RELATED"/>
    <property type="match status" value="1"/>
</dbReference>
<organism evidence="12 13">
    <name type="scientific">Paractinoplanes globisporus</name>
    <dbReference type="NCBI Taxonomy" id="113565"/>
    <lineage>
        <taxon>Bacteria</taxon>
        <taxon>Bacillati</taxon>
        <taxon>Actinomycetota</taxon>
        <taxon>Actinomycetes</taxon>
        <taxon>Micromonosporales</taxon>
        <taxon>Micromonosporaceae</taxon>
        <taxon>Paractinoplanes</taxon>
    </lineage>
</organism>
<evidence type="ECO:0000256" key="8">
    <source>
        <dbReference type="ARBA" id="ARBA00023012"/>
    </source>
</evidence>
<protein>
    <recommendedName>
        <fullName evidence="2">histidine kinase</fullName>
        <ecNumber evidence="2">2.7.13.3</ecNumber>
    </recommendedName>
</protein>
<keyword evidence="13" id="KW-1185">Reference proteome</keyword>
<dbReference type="Proteomes" id="UP001602245">
    <property type="component" value="Unassembled WGS sequence"/>
</dbReference>
<keyword evidence="9" id="KW-1133">Transmembrane helix</keyword>
<feature type="transmembrane region" description="Helical" evidence="9">
    <location>
        <begin position="164"/>
        <end position="185"/>
    </location>
</feature>
<keyword evidence="6" id="KW-0418">Kinase</keyword>
<keyword evidence="8" id="KW-0902">Two-component regulatory system</keyword>
<evidence type="ECO:0000256" key="4">
    <source>
        <dbReference type="ARBA" id="ARBA00022679"/>
    </source>
</evidence>
<feature type="transmembrane region" description="Helical" evidence="9">
    <location>
        <begin position="115"/>
        <end position="144"/>
    </location>
</feature>
<dbReference type="PANTHER" id="PTHR24421:SF10">
    <property type="entry name" value="NITRATE_NITRITE SENSOR PROTEIN NARQ"/>
    <property type="match status" value="1"/>
</dbReference>